<dbReference type="NCBIfam" id="NF001756">
    <property type="entry name" value="PRK00484.1"/>
    <property type="match status" value="1"/>
</dbReference>
<feature type="binding site" evidence="13">
    <location>
        <position position="408"/>
    </location>
    <ligand>
        <name>Mg(2+)</name>
        <dbReference type="ChEBI" id="CHEBI:18420"/>
        <label>1</label>
    </ligand>
</feature>
<evidence type="ECO:0000256" key="2">
    <source>
        <dbReference type="ARBA" id="ARBA00008226"/>
    </source>
</evidence>
<dbReference type="FunFam" id="3.30.930.10:FF:000001">
    <property type="entry name" value="Lysine--tRNA ligase"/>
    <property type="match status" value="1"/>
</dbReference>
<evidence type="ECO:0000256" key="3">
    <source>
        <dbReference type="ARBA" id="ARBA00011738"/>
    </source>
</evidence>
<evidence type="ECO:0000259" key="16">
    <source>
        <dbReference type="PROSITE" id="PS50862"/>
    </source>
</evidence>
<dbReference type="HAMAP" id="MF_00252">
    <property type="entry name" value="Lys_tRNA_synth_class2"/>
    <property type="match status" value="1"/>
</dbReference>
<gene>
    <name evidence="13 17" type="primary">lysS</name>
    <name evidence="17" type="ORF">DIZ78_01195</name>
</gene>
<evidence type="ECO:0000256" key="14">
    <source>
        <dbReference type="RuleBase" id="RU000336"/>
    </source>
</evidence>
<accession>A0A370DTL3</accession>
<evidence type="ECO:0000256" key="1">
    <source>
        <dbReference type="ARBA" id="ARBA00004496"/>
    </source>
</evidence>
<comment type="caution">
    <text evidence="17">The sequence shown here is derived from an EMBL/GenBank/DDBJ whole genome shotgun (WGS) entry which is preliminary data.</text>
</comment>
<reference evidence="17 18" key="1">
    <citation type="journal article" date="2018" name="ISME J.">
        <title>Endosymbiont genomes yield clues of tubeworm success.</title>
        <authorList>
            <person name="Li Y."/>
            <person name="Liles M.R."/>
            <person name="Halanych K.M."/>
        </authorList>
    </citation>
    <scope>NUCLEOTIDE SEQUENCE [LARGE SCALE GENOMIC DNA]</scope>
    <source>
        <strain evidence="17">A1462</strain>
    </source>
</reference>
<dbReference type="CDD" id="cd04322">
    <property type="entry name" value="LysRS_N"/>
    <property type="match status" value="1"/>
</dbReference>
<evidence type="ECO:0000256" key="5">
    <source>
        <dbReference type="ARBA" id="ARBA00022598"/>
    </source>
</evidence>
<evidence type="ECO:0000256" key="4">
    <source>
        <dbReference type="ARBA" id="ARBA00022490"/>
    </source>
</evidence>
<dbReference type="GO" id="GO:0000049">
    <property type="term" value="F:tRNA binding"/>
    <property type="evidence" value="ECO:0007669"/>
    <property type="project" value="TreeGrafter"/>
</dbReference>
<keyword evidence="8 13" id="KW-0067">ATP-binding</keyword>
<dbReference type="CDD" id="cd00775">
    <property type="entry name" value="LysRS_core"/>
    <property type="match status" value="1"/>
</dbReference>
<dbReference type="SUPFAM" id="SSF50249">
    <property type="entry name" value="Nucleic acid-binding proteins"/>
    <property type="match status" value="1"/>
</dbReference>
<comment type="subcellular location">
    <subcellularLocation>
        <location evidence="1 13">Cytoplasm</location>
    </subcellularLocation>
</comment>
<evidence type="ECO:0000256" key="13">
    <source>
        <dbReference type="HAMAP-Rule" id="MF_00252"/>
    </source>
</evidence>
<evidence type="ECO:0000313" key="18">
    <source>
        <dbReference type="Proteomes" id="UP000254771"/>
    </source>
</evidence>
<dbReference type="PIRSF" id="PIRSF039101">
    <property type="entry name" value="LysRS2"/>
    <property type="match status" value="1"/>
</dbReference>
<dbReference type="FunFam" id="2.40.50.140:FF:000024">
    <property type="entry name" value="Lysine--tRNA ligase"/>
    <property type="match status" value="1"/>
</dbReference>
<comment type="similarity">
    <text evidence="2 13">Belongs to the class-II aminoacyl-tRNA synthetase family.</text>
</comment>
<evidence type="ECO:0000256" key="10">
    <source>
        <dbReference type="ARBA" id="ARBA00022917"/>
    </source>
</evidence>
<feature type="binding site" evidence="13">
    <location>
        <position position="415"/>
    </location>
    <ligand>
        <name>Mg(2+)</name>
        <dbReference type="ChEBI" id="CHEBI:18420"/>
        <label>2</label>
    </ligand>
</feature>
<comment type="cofactor">
    <cofactor evidence="13 14">
        <name>Mg(2+)</name>
        <dbReference type="ChEBI" id="CHEBI:18420"/>
    </cofactor>
    <text evidence="13 14">Binds 3 Mg(2+) ions per subunit.</text>
</comment>
<feature type="binding site" evidence="13">
    <location>
        <position position="415"/>
    </location>
    <ligand>
        <name>Mg(2+)</name>
        <dbReference type="ChEBI" id="CHEBI:18420"/>
        <label>1</label>
    </ligand>
</feature>
<evidence type="ECO:0000256" key="9">
    <source>
        <dbReference type="ARBA" id="ARBA00022842"/>
    </source>
</evidence>
<dbReference type="GO" id="GO:0005829">
    <property type="term" value="C:cytosol"/>
    <property type="evidence" value="ECO:0007669"/>
    <property type="project" value="UniProtKB-ARBA"/>
</dbReference>
<dbReference type="NCBIfam" id="TIGR00499">
    <property type="entry name" value="lysS_bact"/>
    <property type="match status" value="1"/>
</dbReference>
<dbReference type="GO" id="GO:0000287">
    <property type="term" value="F:magnesium ion binding"/>
    <property type="evidence" value="ECO:0007669"/>
    <property type="project" value="UniProtKB-UniRule"/>
</dbReference>
<dbReference type="InterPro" id="IPR044136">
    <property type="entry name" value="Lys-tRNA-ligase_II_N"/>
</dbReference>
<keyword evidence="7 13" id="KW-0547">Nucleotide-binding</keyword>
<dbReference type="Gene3D" id="2.40.50.140">
    <property type="entry name" value="Nucleic acid-binding proteins"/>
    <property type="match status" value="1"/>
</dbReference>
<dbReference type="GO" id="GO:0005524">
    <property type="term" value="F:ATP binding"/>
    <property type="evidence" value="ECO:0007669"/>
    <property type="project" value="UniProtKB-UniRule"/>
</dbReference>
<dbReference type="AlphaFoldDB" id="A0A370DTL3"/>
<dbReference type="PROSITE" id="PS50862">
    <property type="entry name" value="AA_TRNA_LIGASE_II"/>
    <property type="match status" value="1"/>
</dbReference>
<dbReference type="EC" id="6.1.1.6" evidence="13"/>
<dbReference type="PRINTS" id="PR00982">
    <property type="entry name" value="TRNASYNTHLYS"/>
</dbReference>
<dbReference type="Gene3D" id="3.30.930.10">
    <property type="entry name" value="Bira Bifunctional Protein, Domain 2"/>
    <property type="match status" value="1"/>
</dbReference>
<dbReference type="PANTHER" id="PTHR42918:SF15">
    <property type="entry name" value="LYSINE--TRNA LIGASE, CHLOROPLASTIC_MITOCHONDRIAL"/>
    <property type="match status" value="1"/>
</dbReference>
<dbReference type="InterPro" id="IPR045864">
    <property type="entry name" value="aa-tRNA-synth_II/BPL/LPL"/>
</dbReference>
<evidence type="ECO:0000256" key="6">
    <source>
        <dbReference type="ARBA" id="ARBA00022723"/>
    </source>
</evidence>
<keyword evidence="11 13" id="KW-0030">Aminoacyl-tRNA synthetase</keyword>
<dbReference type="GO" id="GO:0006430">
    <property type="term" value="P:lysyl-tRNA aminoacylation"/>
    <property type="evidence" value="ECO:0007669"/>
    <property type="project" value="UniProtKB-UniRule"/>
</dbReference>
<dbReference type="Pfam" id="PF00152">
    <property type="entry name" value="tRNA-synt_2"/>
    <property type="match status" value="1"/>
</dbReference>
<dbReference type="GO" id="GO:0042803">
    <property type="term" value="F:protein homodimerization activity"/>
    <property type="evidence" value="ECO:0007669"/>
    <property type="project" value="UniProtKB-ARBA"/>
</dbReference>
<name>A0A370DTL3_9GAMM</name>
<evidence type="ECO:0000256" key="15">
    <source>
        <dbReference type="SAM" id="Coils"/>
    </source>
</evidence>
<evidence type="ECO:0000313" key="17">
    <source>
        <dbReference type="EMBL" id="RDH88577.1"/>
    </source>
</evidence>
<evidence type="ECO:0000256" key="12">
    <source>
        <dbReference type="ARBA" id="ARBA00048573"/>
    </source>
</evidence>
<dbReference type="GO" id="GO:0004824">
    <property type="term" value="F:lysine-tRNA ligase activity"/>
    <property type="evidence" value="ECO:0007669"/>
    <property type="project" value="UniProtKB-UniRule"/>
</dbReference>
<dbReference type="EMBL" id="QFXE01000001">
    <property type="protein sequence ID" value="RDH88577.1"/>
    <property type="molecule type" value="Genomic_DNA"/>
</dbReference>
<dbReference type="PANTHER" id="PTHR42918">
    <property type="entry name" value="LYSYL-TRNA SYNTHETASE"/>
    <property type="match status" value="1"/>
</dbReference>
<dbReference type="InterPro" id="IPR006195">
    <property type="entry name" value="aa-tRNA-synth_II"/>
</dbReference>
<sequence length="498" mass="57536">MNDQVPDENKLIAQRRDKLSQLRENGNAFPNDFRRDCMNGELHAEYDEKPDEELEALGLRVSIAGRMMSRRVMGKASFAHLQDMSGRMQLFVQRDSLEEGVYNTQFKKWDIGDIIGAEGVLFKTRTGELSVKVDSVRLLTKALRPLPEKFHGLSDQEQRYRQRYVDLIMNEATRETFRTRTQVVQFIRNYLNSKQFMEVETPMMQVIPGGATARPFTTKHNALDMDLFLRIAPELYLKRLVVGGFERVYEINRNFRNEGLSSRHNPEFTMLEFYEAYADFNDLMNLTEDMLRAMCESVLGKTKIDYQGESYDFGAPFQRMSIKGSILHFNPDISEAELDNLESAREIAKRLEIPLKDIYGLGKVQIEIFEKTVEHRLMNPTFITAYPTEVSPLARRNDENPFVTDRFEFFVGGREIANGFSELNDAEDQAERFRKQVEEKDAGDDEAMHFDDDYVRALEHGMPPTAGEGIGIDRLVMLLTDSPSIRDVLLFPHMRPEV</sequence>
<keyword evidence="4 13" id="KW-0963">Cytoplasm</keyword>
<organism evidence="17 18">
    <name type="scientific">endosymbiont of Escarpia spicata</name>
    <dbReference type="NCBI Taxonomy" id="2200908"/>
    <lineage>
        <taxon>Bacteria</taxon>
        <taxon>Pseudomonadati</taxon>
        <taxon>Pseudomonadota</taxon>
        <taxon>Gammaproteobacteria</taxon>
        <taxon>sulfur-oxidizing symbionts</taxon>
    </lineage>
</organism>
<dbReference type="InterPro" id="IPR004364">
    <property type="entry name" value="Aa-tRNA-synt_II"/>
</dbReference>
<protein>
    <recommendedName>
        <fullName evidence="13">Lysine--tRNA ligase</fullName>
        <ecNumber evidence="13">6.1.1.6</ecNumber>
    </recommendedName>
    <alternativeName>
        <fullName evidence="13">Lysyl-tRNA synthetase</fullName>
        <shortName evidence="13">LysRS</shortName>
    </alternativeName>
</protein>
<proteinExistence type="inferred from homology"/>
<evidence type="ECO:0000256" key="11">
    <source>
        <dbReference type="ARBA" id="ARBA00023146"/>
    </source>
</evidence>
<dbReference type="InterPro" id="IPR018149">
    <property type="entry name" value="Lys-tRNA-synth_II_C"/>
</dbReference>
<dbReference type="Pfam" id="PF01336">
    <property type="entry name" value="tRNA_anti-codon"/>
    <property type="match status" value="1"/>
</dbReference>
<evidence type="ECO:0000256" key="8">
    <source>
        <dbReference type="ARBA" id="ARBA00022840"/>
    </source>
</evidence>
<keyword evidence="18" id="KW-1185">Reference proteome</keyword>
<feature type="coiled-coil region" evidence="15">
    <location>
        <begin position="416"/>
        <end position="443"/>
    </location>
</feature>
<dbReference type="InterPro" id="IPR034762">
    <property type="entry name" value="Lys-tRNA-ligase_II_bac/euk"/>
</dbReference>
<comment type="catalytic activity">
    <reaction evidence="12 13 14">
        <text>tRNA(Lys) + L-lysine + ATP = L-lysyl-tRNA(Lys) + AMP + diphosphate</text>
        <dbReference type="Rhea" id="RHEA:20792"/>
        <dbReference type="Rhea" id="RHEA-COMP:9696"/>
        <dbReference type="Rhea" id="RHEA-COMP:9697"/>
        <dbReference type="ChEBI" id="CHEBI:30616"/>
        <dbReference type="ChEBI" id="CHEBI:32551"/>
        <dbReference type="ChEBI" id="CHEBI:33019"/>
        <dbReference type="ChEBI" id="CHEBI:78442"/>
        <dbReference type="ChEBI" id="CHEBI:78529"/>
        <dbReference type="ChEBI" id="CHEBI:456215"/>
        <dbReference type="EC" id="6.1.1.6"/>
    </reaction>
</comment>
<dbReference type="InterPro" id="IPR012340">
    <property type="entry name" value="NA-bd_OB-fold"/>
</dbReference>
<keyword evidence="9 13" id="KW-0460">Magnesium</keyword>
<keyword evidence="15" id="KW-0175">Coiled coil</keyword>
<keyword evidence="6 13" id="KW-0479">Metal-binding</keyword>
<dbReference type="InterPro" id="IPR004365">
    <property type="entry name" value="NA-bd_OB_tRNA"/>
</dbReference>
<keyword evidence="10 13" id="KW-0648">Protein biosynthesis</keyword>
<dbReference type="Proteomes" id="UP000254771">
    <property type="component" value="Unassembled WGS sequence"/>
</dbReference>
<comment type="subunit">
    <text evidence="3 13">Homodimer.</text>
</comment>
<dbReference type="SUPFAM" id="SSF55681">
    <property type="entry name" value="Class II aaRS and biotin synthetases"/>
    <property type="match status" value="1"/>
</dbReference>
<feature type="domain" description="Aminoacyl-transfer RNA synthetases class-II family profile" evidence="16">
    <location>
        <begin position="177"/>
        <end position="496"/>
    </location>
</feature>
<evidence type="ECO:0000256" key="7">
    <source>
        <dbReference type="ARBA" id="ARBA00022741"/>
    </source>
</evidence>
<dbReference type="InterPro" id="IPR002313">
    <property type="entry name" value="Lys-tRNA-ligase_II"/>
</dbReference>
<keyword evidence="5 13" id="KW-0436">Ligase</keyword>